<proteinExistence type="predicted"/>
<comment type="caution">
    <text evidence="1">The sequence shown here is derived from an EMBL/GenBank/DDBJ whole genome shotgun (WGS) entry which is preliminary data.</text>
</comment>
<protein>
    <submittedName>
        <fullName evidence="1">ISAzo13 family transposase</fullName>
    </submittedName>
</protein>
<dbReference type="Proteomes" id="UP000437736">
    <property type="component" value="Unassembled WGS sequence"/>
</dbReference>
<accession>A0ABW9QR00</accession>
<dbReference type="EMBL" id="WJHE01000206">
    <property type="protein sequence ID" value="MST32077.1"/>
    <property type="molecule type" value="Genomic_DNA"/>
</dbReference>
<reference evidence="1 2" key="1">
    <citation type="submission" date="2019-11" db="EMBL/GenBank/DDBJ databases">
        <title>Acidiferrimicrobium australis gen. nov., sp. nov., an acidophilic and obligately heterotrophic, member of the Actinobacteria that catalyses dissimilatory oxido- reduction of iron isolated from metal-rich acidic water in Chile.</title>
        <authorList>
            <person name="Gonzalez D."/>
            <person name="Huber K."/>
            <person name="Hedrich S."/>
            <person name="Rojas-Villalobos C."/>
            <person name="Quatrini R."/>
            <person name="Dinamarca M.A."/>
            <person name="Schwarz A."/>
            <person name="Canales C."/>
            <person name="Nancucheo I."/>
        </authorList>
    </citation>
    <scope>NUCLEOTIDE SEQUENCE [LARGE SCALE GENOMIC DNA]</scope>
    <source>
        <strain evidence="1 2">USS-CCA1</strain>
    </source>
</reference>
<organism evidence="1 2">
    <name type="scientific">Acidiferrimicrobium australe</name>
    <dbReference type="NCBI Taxonomy" id="2664430"/>
    <lineage>
        <taxon>Bacteria</taxon>
        <taxon>Bacillati</taxon>
        <taxon>Actinomycetota</taxon>
        <taxon>Acidimicrobiia</taxon>
        <taxon>Acidimicrobiales</taxon>
        <taxon>Acidimicrobiaceae</taxon>
        <taxon>Acidiferrimicrobium</taxon>
    </lineage>
</organism>
<keyword evidence="2" id="KW-1185">Reference proteome</keyword>
<dbReference type="Pfam" id="PF07592">
    <property type="entry name" value="DDE_Tnp_ISAZ013"/>
    <property type="match status" value="1"/>
</dbReference>
<evidence type="ECO:0000313" key="2">
    <source>
        <dbReference type="Proteomes" id="UP000437736"/>
    </source>
</evidence>
<evidence type="ECO:0000313" key="1">
    <source>
        <dbReference type="EMBL" id="MST32077.1"/>
    </source>
</evidence>
<dbReference type="NCBIfam" id="NF033519">
    <property type="entry name" value="transpos_ISAzo13"/>
    <property type="match status" value="1"/>
</dbReference>
<gene>
    <name evidence="1" type="ORF">GHK86_04965</name>
</gene>
<name>A0ABW9QR00_9ACTN</name>
<sequence length="388" mass="42586">MNERQRRVVAGAMAKALGRGGKTAVAAASGMSRNTVIKAVEEIEVGIEPSERLRAIGGGDKPATEKQPGLLEALDRLVGPATRGDPMSPLRWTTKSAARLADELVGEGYQIAARSVLRLLHQLGYSLQANAKVVEGATHPDRDGQFAYLNNLAGEFLAAGDPVISVDTKKKELIGNYANGGREWERKGEPVRVNVHDFADRALGERAKAIPYGIYDLANNEGWVSVGDSADTAAFSVEAIRRWWNCQGQRRFPHARRLLITADAGGSNGYRLRAWKTELARLATETGLTITVCHYPPGTSKWNRIEHRLFSFITINWRGQPLTTLRTIIELISATTTSTGLTVHAEHDPGTYPKKIRITDAELAAVPLTRHQWHGEWNYTITAQPNQT</sequence>
<dbReference type="InterPro" id="IPR011518">
    <property type="entry name" value="Transposase_36"/>
</dbReference>